<dbReference type="Gene3D" id="1.10.238.10">
    <property type="entry name" value="EF-hand"/>
    <property type="match status" value="1"/>
</dbReference>
<dbReference type="EMBL" id="BLXT01002664">
    <property type="protein sequence ID" value="GFN96183.1"/>
    <property type="molecule type" value="Genomic_DNA"/>
</dbReference>
<reference evidence="4 5" key="1">
    <citation type="journal article" date="2021" name="Elife">
        <title>Chloroplast acquisition without the gene transfer in kleptoplastic sea slugs, Plakobranchus ocellatus.</title>
        <authorList>
            <person name="Maeda T."/>
            <person name="Takahashi S."/>
            <person name="Yoshida T."/>
            <person name="Shimamura S."/>
            <person name="Takaki Y."/>
            <person name="Nagai Y."/>
            <person name="Toyoda A."/>
            <person name="Suzuki Y."/>
            <person name="Arimoto A."/>
            <person name="Ishii H."/>
            <person name="Satoh N."/>
            <person name="Nishiyama T."/>
            <person name="Hasebe M."/>
            <person name="Maruyama T."/>
            <person name="Minagawa J."/>
            <person name="Obokata J."/>
            <person name="Shigenobu S."/>
        </authorList>
    </citation>
    <scope>NUCLEOTIDE SEQUENCE [LARGE SCALE GENOMIC DNA]</scope>
</reference>
<comment type="caution">
    <text evidence="4">The sequence shown here is derived from an EMBL/GenBank/DDBJ whole genome shotgun (WGS) entry which is preliminary data.</text>
</comment>
<dbReference type="AlphaFoldDB" id="A0AAV3ZP80"/>
<accession>A0AAV3ZP80</accession>
<dbReference type="InterPro" id="IPR011992">
    <property type="entry name" value="EF-hand-dom_pair"/>
</dbReference>
<organism evidence="4 5">
    <name type="scientific">Plakobranchus ocellatus</name>
    <dbReference type="NCBI Taxonomy" id="259542"/>
    <lineage>
        <taxon>Eukaryota</taxon>
        <taxon>Metazoa</taxon>
        <taxon>Spiralia</taxon>
        <taxon>Lophotrochozoa</taxon>
        <taxon>Mollusca</taxon>
        <taxon>Gastropoda</taxon>
        <taxon>Heterobranchia</taxon>
        <taxon>Euthyneura</taxon>
        <taxon>Panpulmonata</taxon>
        <taxon>Sacoglossa</taxon>
        <taxon>Placobranchoidea</taxon>
        <taxon>Plakobranchidae</taxon>
        <taxon>Plakobranchus</taxon>
    </lineage>
</organism>
<dbReference type="GO" id="GO:0005509">
    <property type="term" value="F:calcium ion binding"/>
    <property type="evidence" value="ECO:0007669"/>
    <property type="project" value="InterPro"/>
</dbReference>
<dbReference type="PROSITE" id="PS50222">
    <property type="entry name" value="EF_HAND_2"/>
    <property type="match status" value="2"/>
</dbReference>
<dbReference type="SMART" id="SM00054">
    <property type="entry name" value="EFh"/>
    <property type="match status" value="2"/>
</dbReference>
<feature type="region of interest" description="Disordered" evidence="2">
    <location>
        <begin position="1"/>
        <end position="48"/>
    </location>
</feature>
<dbReference type="PROSITE" id="PS00018">
    <property type="entry name" value="EF_HAND_1"/>
    <property type="match status" value="1"/>
</dbReference>
<dbReference type="Pfam" id="PF13499">
    <property type="entry name" value="EF-hand_7"/>
    <property type="match status" value="1"/>
</dbReference>
<sequence>MSVPASSTAPPPSRYSRSGRRAVKIARDDAVTESEEASGDVTEAPRTHTEQELGQLFQACDLDGSGYIDQDELAYICQDLTGDALTDVFQQLDKDGDGRISVEEFAKGYRDIVMRKETKKRELIRQRLKSRSEENLADGEDAIPDMEYASGLNEGLKGLSW</sequence>
<evidence type="ECO:0000259" key="3">
    <source>
        <dbReference type="PROSITE" id="PS50222"/>
    </source>
</evidence>
<protein>
    <submittedName>
        <fullName evidence="4">Ras and EF-hand domain-containing protein homolog</fullName>
    </submittedName>
</protein>
<gene>
    <name evidence="4" type="ORF">PoB_002268900</name>
</gene>
<evidence type="ECO:0000256" key="1">
    <source>
        <dbReference type="ARBA" id="ARBA00022837"/>
    </source>
</evidence>
<proteinExistence type="predicted"/>
<evidence type="ECO:0000313" key="5">
    <source>
        <dbReference type="Proteomes" id="UP000735302"/>
    </source>
</evidence>
<name>A0AAV3ZP80_9GAST</name>
<keyword evidence="5" id="KW-1185">Reference proteome</keyword>
<evidence type="ECO:0000313" key="4">
    <source>
        <dbReference type="EMBL" id="GFN96183.1"/>
    </source>
</evidence>
<dbReference type="CDD" id="cd00051">
    <property type="entry name" value="EFh"/>
    <property type="match status" value="1"/>
</dbReference>
<evidence type="ECO:0000256" key="2">
    <source>
        <dbReference type="SAM" id="MobiDB-lite"/>
    </source>
</evidence>
<feature type="domain" description="EF-hand" evidence="3">
    <location>
        <begin position="48"/>
        <end position="78"/>
    </location>
</feature>
<feature type="domain" description="EF-hand" evidence="3">
    <location>
        <begin position="80"/>
        <end position="115"/>
    </location>
</feature>
<dbReference type="InterPro" id="IPR002048">
    <property type="entry name" value="EF_hand_dom"/>
</dbReference>
<keyword evidence="1" id="KW-0106">Calcium</keyword>
<dbReference type="Proteomes" id="UP000735302">
    <property type="component" value="Unassembled WGS sequence"/>
</dbReference>
<dbReference type="InterPro" id="IPR018247">
    <property type="entry name" value="EF_Hand_1_Ca_BS"/>
</dbReference>
<dbReference type="SUPFAM" id="SSF47473">
    <property type="entry name" value="EF-hand"/>
    <property type="match status" value="1"/>
</dbReference>